<keyword evidence="5" id="KW-1133">Transmembrane helix</keyword>
<evidence type="ECO:0000313" key="10">
    <source>
        <dbReference type="EMBL" id="MBA0088775.1"/>
    </source>
</evidence>
<accession>A0A7V8NWH1</accession>
<keyword evidence="11" id="KW-1185">Reference proteome</keyword>
<name>A0A7V8NWH1_9BACT</name>
<sequence length="371" mass="40666">MNPNLKWKALFISAVIVFCLYFLFGYPTFPTSYAQVKDNFKKQIKLGLDLQGGSHMVLQVQVQEAVAQETDTTVDRLTTALRDKNVHYDEVRRVDDTHILIRNIDPSQYSVLSNIVGTQYNNVWDVAPAAGEANSYTLTLRPGAVAAIEEQTVTQAKDTIEQRINALGLTEPTVQPRGGRNADEILVQLPGVADTAEARRVIQAGGQLELRLVNDPQTYPSVAAYMAQHTVLAAGDELVPACADNRDRTSGANTGDLFYVLNRAPIVTGRDLRSATETRNTTNPGTWQVNFTLSPEAARRFGPFTQANLGRNMAIVLDHCVKSDPVINGRIEDSGMIEGNFSQQSAHELAVVLRAGALPASIRYLEERTVG</sequence>
<feature type="domain" description="SecDF P1 head subdomain" evidence="9">
    <location>
        <begin position="258"/>
        <end position="360"/>
    </location>
</feature>
<evidence type="ECO:0000313" key="11">
    <source>
        <dbReference type="Proteomes" id="UP000567293"/>
    </source>
</evidence>
<proteinExistence type="predicted"/>
<feature type="domain" description="Protein translocase subunit SecDF P1" evidence="8">
    <location>
        <begin position="153"/>
        <end position="215"/>
    </location>
</feature>
<evidence type="ECO:0000256" key="2">
    <source>
        <dbReference type="ARBA" id="ARBA00022475"/>
    </source>
</evidence>
<dbReference type="AlphaFoldDB" id="A0A7V8NWH1"/>
<reference evidence="10" key="1">
    <citation type="submission" date="2020-06" db="EMBL/GenBank/DDBJ databases">
        <title>Legume-microbial interactions unlock mineral nutrients during tropical forest succession.</title>
        <authorList>
            <person name="Epihov D.Z."/>
        </authorList>
    </citation>
    <scope>NUCLEOTIDE SEQUENCE [LARGE SCALE GENOMIC DNA]</scope>
    <source>
        <strain evidence="10">Pan2503</strain>
    </source>
</reference>
<dbReference type="PANTHER" id="PTHR30081">
    <property type="entry name" value="PROTEIN-EXPORT MEMBRANE PROTEIN SEC"/>
    <property type="match status" value="1"/>
</dbReference>
<dbReference type="Pfam" id="PF21760">
    <property type="entry name" value="SecD_1st"/>
    <property type="match status" value="1"/>
</dbReference>
<protein>
    <recommendedName>
        <fullName evidence="12">Protein translocase subunit SecD</fullName>
    </recommendedName>
</protein>
<keyword evidence="7" id="KW-0472">Membrane</keyword>
<dbReference type="Pfam" id="PF22599">
    <property type="entry name" value="SecDF_P1_head"/>
    <property type="match status" value="1"/>
</dbReference>
<organism evidence="10 11">
    <name type="scientific">Candidatus Acidiferrum panamense</name>
    <dbReference type="NCBI Taxonomy" id="2741543"/>
    <lineage>
        <taxon>Bacteria</taxon>
        <taxon>Pseudomonadati</taxon>
        <taxon>Acidobacteriota</taxon>
        <taxon>Terriglobia</taxon>
        <taxon>Candidatus Acidiferrales</taxon>
        <taxon>Candidatus Acidiferrum</taxon>
    </lineage>
</organism>
<keyword evidence="6" id="KW-0811">Translocation</keyword>
<dbReference type="Proteomes" id="UP000567293">
    <property type="component" value="Unassembled WGS sequence"/>
</dbReference>
<dbReference type="Gene3D" id="3.30.70.3400">
    <property type="match status" value="2"/>
</dbReference>
<evidence type="ECO:0000256" key="6">
    <source>
        <dbReference type="ARBA" id="ARBA00023010"/>
    </source>
</evidence>
<evidence type="ECO:0000256" key="5">
    <source>
        <dbReference type="ARBA" id="ARBA00022989"/>
    </source>
</evidence>
<dbReference type="Gene3D" id="3.30.1360.200">
    <property type="match status" value="1"/>
</dbReference>
<comment type="caution">
    <text evidence="10">The sequence shown here is derived from an EMBL/GenBank/DDBJ whole genome shotgun (WGS) entry which is preliminary data.</text>
</comment>
<evidence type="ECO:0000256" key="7">
    <source>
        <dbReference type="ARBA" id="ARBA00023136"/>
    </source>
</evidence>
<evidence type="ECO:0000259" key="8">
    <source>
        <dbReference type="Pfam" id="PF21760"/>
    </source>
</evidence>
<evidence type="ECO:0008006" key="12">
    <source>
        <dbReference type="Google" id="ProtNLM"/>
    </source>
</evidence>
<evidence type="ECO:0000256" key="1">
    <source>
        <dbReference type="ARBA" id="ARBA00022448"/>
    </source>
</evidence>
<dbReference type="InterPro" id="IPR022646">
    <property type="entry name" value="SecD/SecF_CS"/>
</dbReference>
<keyword evidence="2" id="KW-1003">Cell membrane</keyword>
<keyword evidence="3" id="KW-0812">Transmembrane</keyword>
<keyword evidence="4" id="KW-0653">Protein transport</keyword>
<evidence type="ECO:0000259" key="9">
    <source>
        <dbReference type="Pfam" id="PF22599"/>
    </source>
</evidence>
<evidence type="ECO:0000256" key="4">
    <source>
        <dbReference type="ARBA" id="ARBA00022927"/>
    </source>
</evidence>
<dbReference type="GO" id="GO:0005886">
    <property type="term" value="C:plasma membrane"/>
    <property type="evidence" value="ECO:0007669"/>
    <property type="project" value="TreeGrafter"/>
</dbReference>
<feature type="non-terminal residue" evidence="10">
    <location>
        <position position="371"/>
    </location>
</feature>
<dbReference type="EMBL" id="JACDQQ010002670">
    <property type="protein sequence ID" value="MBA0088775.1"/>
    <property type="molecule type" value="Genomic_DNA"/>
</dbReference>
<dbReference type="InterPro" id="IPR022813">
    <property type="entry name" value="SecD/SecF_arch_bac"/>
</dbReference>
<gene>
    <name evidence="10" type="ORF">HRJ53_27610</name>
</gene>
<keyword evidence="1" id="KW-0813">Transport</keyword>
<dbReference type="Pfam" id="PF07549">
    <property type="entry name" value="Sec_GG"/>
    <property type="match status" value="1"/>
</dbReference>
<dbReference type="InterPro" id="IPR054384">
    <property type="entry name" value="SecDF_P1_head"/>
</dbReference>
<dbReference type="PANTHER" id="PTHR30081:SF1">
    <property type="entry name" value="PROTEIN TRANSLOCASE SUBUNIT SECD"/>
    <property type="match status" value="1"/>
</dbReference>
<dbReference type="InterPro" id="IPR048631">
    <property type="entry name" value="SecD_1st"/>
</dbReference>
<evidence type="ECO:0000256" key="3">
    <source>
        <dbReference type="ARBA" id="ARBA00022692"/>
    </source>
</evidence>
<dbReference type="GO" id="GO:0015031">
    <property type="term" value="P:protein transport"/>
    <property type="evidence" value="ECO:0007669"/>
    <property type="project" value="UniProtKB-KW"/>
</dbReference>